<dbReference type="InterPro" id="IPR029058">
    <property type="entry name" value="AB_hydrolase_fold"/>
</dbReference>
<dbReference type="GO" id="GO:0006508">
    <property type="term" value="P:proteolysis"/>
    <property type="evidence" value="ECO:0007669"/>
    <property type="project" value="InterPro"/>
</dbReference>
<keyword evidence="3" id="KW-1185">Reference proteome</keyword>
<dbReference type="GO" id="GO:0008236">
    <property type="term" value="F:serine-type peptidase activity"/>
    <property type="evidence" value="ECO:0007669"/>
    <property type="project" value="InterPro"/>
</dbReference>
<dbReference type="OrthoDB" id="108903at2"/>
<dbReference type="Pfam" id="PF00326">
    <property type="entry name" value="Peptidase_S9"/>
    <property type="match status" value="1"/>
</dbReference>
<proteinExistence type="predicted"/>
<protein>
    <submittedName>
        <fullName evidence="2">Peptidase</fullName>
    </submittedName>
</protein>
<dbReference type="InterPro" id="IPR011042">
    <property type="entry name" value="6-blade_b-propeller_TolB-like"/>
</dbReference>
<dbReference type="InterPro" id="IPR050585">
    <property type="entry name" value="Xaa-Pro_dipeptidyl-ppase/CocE"/>
</dbReference>
<evidence type="ECO:0000259" key="1">
    <source>
        <dbReference type="Pfam" id="PF00326"/>
    </source>
</evidence>
<dbReference type="AlphaFoldDB" id="A0A2T1LYL5"/>
<accession>A0A2T1LYL5</accession>
<dbReference type="EMBL" id="PXOH01000008">
    <property type="protein sequence ID" value="PSF37490.1"/>
    <property type="molecule type" value="Genomic_DNA"/>
</dbReference>
<sequence length="640" mass="72592">MSCQYGSWKSPITSDLIVAETIGLGEIAIDGNEIYWIEGRPSEGGRNVLVKKSIEGKNIEIIPPPYNMRTLVHEYGGGSLLVIDTIIYFVNFADQRIYQQIYPNPPQPLTPENKLRYADFILDRTRNHLICVCEDHTQAEQEPKNYIASVDVKTGEIKILTSGADFYSSPRLSPDGHQLAWIEWNHPNMPWDESQLWLANFDEQGNLENSKCLVGNREESICEPRWSPDGILYFSSDRSGWWNLYNYQNYPEPLIQAEAEFAYPHWIFGITTYGFINKSKIACTYTQNGQWYLAYIDLNTQSLHPINIPYTNISSLKIQGEKLVFIGSSPTQTTAIIQYDLKSQETTILQRSSQITIDPKYISIPEAIAFPTENGMTAYAWYYPPKNPDYQAPITEKPPLLVKSHGGPTAAASVGLNLRIQYWTSRGFGYLDVNYGGSTGYGRAYRKRLDHNWGIVDVLDCINGANYLAKQKKVDSNRLMISGGSAGGYTTLAALTFYDTFKAGASYYGVSDLEILCQDTHKFESRYLDRLVGEYPAQKEIYVKRSPIHFIDKLSCPVIFFQGLEDKIVPPNQAQMMVEALQNKGLPVAYVPFPGEQHGFRRSETIKKALDGEYYFYTQVFSIPLAEPIETIEIMNLTQK</sequence>
<reference evidence="2 3" key="2">
    <citation type="submission" date="2018-03" db="EMBL/GenBank/DDBJ databases">
        <authorList>
            <person name="Keele B.F."/>
        </authorList>
    </citation>
    <scope>NUCLEOTIDE SEQUENCE [LARGE SCALE GENOMIC DNA]</scope>
    <source>
        <strain evidence="2 3">CCALA 016</strain>
    </source>
</reference>
<dbReference type="SUPFAM" id="SSF53474">
    <property type="entry name" value="alpha/beta-Hydrolases"/>
    <property type="match status" value="1"/>
</dbReference>
<dbReference type="Proteomes" id="UP000239001">
    <property type="component" value="Unassembled WGS sequence"/>
</dbReference>
<dbReference type="SUPFAM" id="SSF82171">
    <property type="entry name" value="DPP6 N-terminal domain-like"/>
    <property type="match status" value="1"/>
</dbReference>
<dbReference type="RefSeq" id="WP_106456731.1">
    <property type="nucleotide sequence ID" value="NZ_PXOH01000008.1"/>
</dbReference>
<dbReference type="PANTHER" id="PTHR43056:SF5">
    <property type="entry name" value="PEPTIDASE S9 PROLYL OLIGOPEPTIDASE CATALYTIC DOMAIN-CONTAINING PROTEIN"/>
    <property type="match status" value="1"/>
</dbReference>
<dbReference type="Pfam" id="PF07676">
    <property type="entry name" value="PD40"/>
    <property type="match status" value="1"/>
</dbReference>
<name>A0A2T1LYL5_9CHRO</name>
<evidence type="ECO:0000313" key="3">
    <source>
        <dbReference type="Proteomes" id="UP000239001"/>
    </source>
</evidence>
<organism evidence="2 3">
    <name type="scientific">Aphanothece hegewaldii CCALA 016</name>
    <dbReference type="NCBI Taxonomy" id="2107694"/>
    <lineage>
        <taxon>Bacteria</taxon>
        <taxon>Bacillati</taxon>
        <taxon>Cyanobacteriota</taxon>
        <taxon>Cyanophyceae</taxon>
        <taxon>Oscillatoriophycideae</taxon>
        <taxon>Chroococcales</taxon>
        <taxon>Aphanothecaceae</taxon>
        <taxon>Aphanothece</taxon>
    </lineage>
</organism>
<dbReference type="Gene3D" id="2.120.10.30">
    <property type="entry name" value="TolB, C-terminal domain"/>
    <property type="match status" value="1"/>
</dbReference>
<dbReference type="InterPro" id="IPR001375">
    <property type="entry name" value="Peptidase_S9_cat"/>
</dbReference>
<evidence type="ECO:0000313" key="2">
    <source>
        <dbReference type="EMBL" id="PSF37490.1"/>
    </source>
</evidence>
<dbReference type="InterPro" id="IPR011659">
    <property type="entry name" value="WD40"/>
</dbReference>
<reference evidence="2 3" key="1">
    <citation type="submission" date="2018-03" db="EMBL/GenBank/DDBJ databases">
        <title>The ancient ancestry and fast evolution of plastids.</title>
        <authorList>
            <person name="Moore K.R."/>
            <person name="Magnabosco C."/>
            <person name="Momper L."/>
            <person name="Gold D.A."/>
            <person name="Bosak T."/>
            <person name="Fournier G.P."/>
        </authorList>
    </citation>
    <scope>NUCLEOTIDE SEQUENCE [LARGE SCALE GENOMIC DNA]</scope>
    <source>
        <strain evidence="2 3">CCALA 016</strain>
    </source>
</reference>
<feature type="domain" description="Peptidase S9 prolyl oligopeptidase catalytic" evidence="1">
    <location>
        <begin position="417"/>
        <end position="621"/>
    </location>
</feature>
<dbReference type="Gene3D" id="3.40.50.1820">
    <property type="entry name" value="alpha/beta hydrolase"/>
    <property type="match status" value="1"/>
</dbReference>
<gene>
    <name evidence="2" type="ORF">C7H19_09995</name>
</gene>
<comment type="caution">
    <text evidence="2">The sequence shown here is derived from an EMBL/GenBank/DDBJ whole genome shotgun (WGS) entry which is preliminary data.</text>
</comment>
<dbReference type="PANTHER" id="PTHR43056">
    <property type="entry name" value="PEPTIDASE S9 PROLYL OLIGOPEPTIDASE"/>
    <property type="match status" value="1"/>
</dbReference>